<dbReference type="PANTHER" id="PTHR11814">
    <property type="entry name" value="SULFATE TRANSPORTER"/>
    <property type="match status" value="1"/>
</dbReference>
<evidence type="ECO:0000259" key="6">
    <source>
        <dbReference type="Pfam" id="PF00916"/>
    </source>
</evidence>
<feature type="domain" description="SLC26A/SulP transporter" evidence="6">
    <location>
        <begin position="396"/>
        <end position="520"/>
    </location>
</feature>
<accession>A0ABP0P9Z7</accession>
<comment type="caution">
    <text evidence="7">The sequence shown here is derived from an EMBL/GenBank/DDBJ whole genome shotgun (WGS) entry which is preliminary data.</text>
</comment>
<keyword evidence="8" id="KW-1185">Reference proteome</keyword>
<evidence type="ECO:0000256" key="3">
    <source>
        <dbReference type="ARBA" id="ARBA00022989"/>
    </source>
</evidence>
<reference evidence="7 8" key="1">
    <citation type="submission" date="2024-02" db="EMBL/GenBank/DDBJ databases">
        <authorList>
            <person name="Chen Y."/>
            <person name="Shah S."/>
            <person name="Dougan E. K."/>
            <person name="Thang M."/>
            <person name="Chan C."/>
        </authorList>
    </citation>
    <scope>NUCLEOTIDE SEQUENCE [LARGE SCALE GENOMIC DNA]</scope>
</reference>
<name>A0ABP0P9Z7_9DINO</name>
<keyword evidence="4 5" id="KW-0472">Membrane</keyword>
<feature type="transmembrane region" description="Helical" evidence="5">
    <location>
        <begin position="441"/>
        <end position="461"/>
    </location>
</feature>
<dbReference type="EMBL" id="CAXAMN010022806">
    <property type="protein sequence ID" value="CAK9072870.1"/>
    <property type="molecule type" value="Genomic_DNA"/>
</dbReference>
<dbReference type="InterPro" id="IPR001902">
    <property type="entry name" value="SLC26A/SulP_fam"/>
</dbReference>
<sequence>MRSRLGRSMGRALIAHPKDVPEIVQELPYGTSYRPMDRSDIEAFLEQSERLVNLSEDLAGQKDCRPRGKRDLRRLAAPENFLRIMTITEVPSNYGRKDIAYVIKQHCNVVVEPRDIVFRFKRWGRQADTCYVRCPTAESVDHCVQQIQELAVPKRAAHGALFGAAFLWSSRGYGSKMWVFSTGWQEALKRFRRLKWRWRIKQTVPFYGYARRVDLHRASEDRYEDEMSESDSDIDETCTLLGAVLVAVCGSGDGRREGPGFRLLSSVAKGGAKRTPETQVSINTSITSPFVYMALGSLPLLSVQSGSTAALCLGELVAAREAGEAGLADDAAAAAANLASMMAVLVGAMHFAMGIFDLAAVVELFSQPLLRARTGAAALVVMLAQAEEPSARWAFSGWTWQLMSSALPTAVLTAFLSLGSHLTVAQRVRRPQDPWQPRRELLALGASSLAASTLGGMPVMANLAVCQALRSGTGFFATLGSILGHLGAFYLVAKLRLMIPRCAVSVILLVEFAPLLSSLPSELRHLYRQAQSA</sequence>
<protein>
    <recommendedName>
        <fullName evidence="6">SLC26A/SulP transporter domain-containing protein</fullName>
    </recommendedName>
</protein>
<keyword evidence="3 5" id="KW-1133">Transmembrane helix</keyword>
<dbReference type="Proteomes" id="UP001642484">
    <property type="component" value="Unassembled WGS sequence"/>
</dbReference>
<organism evidence="7 8">
    <name type="scientific">Durusdinium trenchii</name>
    <dbReference type="NCBI Taxonomy" id="1381693"/>
    <lineage>
        <taxon>Eukaryota</taxon>
        <taxon>Sar</taxon>
        <taxon>Alveolata</taxon>
        <taxon>Dinophyceae</taxon>
        <taxon>Suessiales</taxon>
        <taxon>Symbiodiniaceae</taxon>
        <taxon>Durusdinium</taxon>
    </lineage>
</organism>
<feature type="transmembrane region" description="Helical" evidence="5">
    <location>
        <begin position="338"/>
        <end position="362"/>
    </location>
</feature>
<dbReference type="InterPro" id="IPR011547">
    <property type="entry name" value="SLC26A/SulP_dom"/>
</dbReference>
<evidence type="ECO:0000256" key="1">
    <source>
        <dbReference type="ARBA" id="ARBA00004141"/>
    </source>
</evidence>
<evidence type="ECO:0000313" key="8">
    <source>
        <dbReference type="Proteomes" id="UP001642484"/>
    </source>
</evidence>
<dbReference type="Pfam" id="PF00916">
    <property type="entry name" value="Sulfate_transp"/>
    <property type="match status" value="2"/>
</dbReference>
<feature type="transmembrane region" description="Helical" evidence="5">
    <location>
        <begin position="473"/>
        <end position="492"/>
    </location>
</feature>
<gene>
    <name evidence="7" type="ORF">CCMP2556_LOCUS35854</name>
</gene>
<evidence type="ECO:0000256" key="4">
    <source>
        <dbReference type="ARBA" id="ARBA00023136"/>
    </source>
</evidence>
<evidence type="ECO:0000313" key="7">
    <source>
        <dbReference type="EMBL" id="CAK9072870.1"/>
    </source>
</evidence>
<proteinExistence type="predicted"/>
<evidence type="ECO:0000256" key="2">
    <source>
        <dbReference type="ARBA" id="ARBA00022692"/>
    </source>
</evidence>
<evidence type="ECO:0000256" key="5">
    <source>
        <dbReference type="SAM" id="Phobius"/>
    </source>
</evidence>
<feature type="domain" description="SLC26A/SulP transporter" evidence="6">
    <location>
        <begin position="279"/>
        <end position="387"/>
    </location>
</feature>
<feature type="transmembrane region" description="Helical" evidence="5">
    <location>
        <begin position="398"/>
        <end position="420"/>
    </location>
</feature>
<comment type="subcellular location">
    <subcellularLocation>
        <location evidence="1">Membrane</location>
        <topology evidence="1">Multi-pass membrane protein</topology>
    </subcellularLocation>
</comment>
<keyword evidence="2 5" id="KW-0812">Transmembrane</keyword>